<evidence type="ECO:0000313" key="3">
    <source>
        <dbReference type="EMBL" id="KGI83027.1"/>
    </source>
</evidence>
<accession>A0A099DBC6</accession>
<evidence type="ECO:0000313" key="2">
    <source>
        <dbReference type="EMBL" id="ASU77037.1"/>
    </source>
</evidence>
<evidence type="ECO:0000313" key="4">
    <source>
        <dbReference type="Proteomes" id="UP000029737"/>
    </source>
</evidence>
<evidence type="ECO:0008006" key="6">
    <source>
        <dbReference type="Google" id="ProtNLM"/>
    </source>
</evidence>
<feature type="region of interest" description="Disordered" evidence="1">
    <location>
        <begin position="1"/>
        <end position="35"/>
    </location>
</feature>
<dbReference type="HOGENOM" id="CLU_2540571_0_0_11"/>
<evidence type="ECO:0000313" key="5">
    <source>
        <dbReference type="Proteomes" id="UP000215043"/>
    </source>
</evidence>
<reference evidence="2 5" key="2">
    <citation type="submission" date="2017-08" db="EMBL/GenBank/DDBJ databases">
        <title>The complete genome sequence of moderately halophilic actinomycete Actinopolyspora erythraea YIM 90600, the producer of novel erythromycin, novel actinopolysporins A-C and tubercidin.</title>
        <authorList>
            <person name="Yin M."/>
            <person name="Tang S."/>
        </authorList>
    </citation>
    <scope>NUCLEOTIDE SEQUENCE [LARGE SCALE GENOMIC DNA]</scope>
    <source>
        <strain evidence="2 5">YIM 90600</strain>
    </source>
</reference>
<proteinExistence type="predicted"/>
<keyword evidence="4" id="KW-1185">Reference proteome</keyword>
<protein>
    <recommendedName>
        <fullName evidence="6">DUF397 domain-containing protein</fullName>
    </recommendedName>
</protein>
<name>A0A099DBC6_9ACTN</name>
<dbReference type="EMBL" id="CP022752">
    <property type="protein sequence ID" value="ASU77037.1"/>
    <property type="molecule type" value="Genomic_DNA"/>
</dbReference>
<gene>
    <name evidence="2" type="ORF">CDG81_00365</name>
    <name evidence="3" type="ORF">IL38_01315</name>
</gene>
<dbReference type="EMBL" id="JPMV01000003">
    <property type="protein sequence ID" value="KGI83027.1"/>
    <property type="molecule type" value="Genomic_DNA"/>
</dbReference>
<evidence type="ECO:0000256" key="1">
    <source>
        <dbReference type="SAM" id="MobiDB-lite"/>
    </source>
</evidence>
<dbReference type="Proteomes" id="UP000029737">
    <property type="component" value="Unassembled WGS sequence"/>
</dbReference>
<dbReference type="eggNOG" id="ENOG502ZV3G">
    <property type="taxonomic scope" value="Bacteria"/>
</dbReference>
<reference evidence="3 4" key="1">
    <citation type="journal article" date="2014" name="PLoS ONE">
        <title>Identification and Characterization of a New Erythromycin Biosynthetic Gene Cluster in Actinopolyspora erythraea YIM90600, a Novel Erythronolide-Producing Halophilic Actinomycete Isolated from Salt Field.</title>
        <authorList>
            <person name="Chen D."/>
            <person name="Feng J."/>
            <person name="Huang L."/>
            <person name="Zhang Q."/>
            <person name="Wu J."/>
            <person name="Zhu X."/>
            <person name="Duan Y."/>
            <person name="Xu Z."/>
        </authorList>
    </citation>
    <scope>NUCLEOTIDE SEQUENCE [LARGE SCALE GENOMIC DNA]</scope>
    <source>
        <strain evidence="3 4">YIM90600</strain>
    </source>
</reference>
<sequence>MDSFQQSGEPESVGPVPRPEDRHDDSGETAGANRLRVRCRGVDHAPRTLEVLLDRDRVVLAGPPGATAALPTDRVGQLSSALRFAADQARK</sequence>
<dbReference type="KEGG" id="aey:CDG81_00365"/>
<organism evidence="2 5">
    <name type="scientific">Actinopolyspora erythraea</name>
    <dbReference type="NCBI Taxonomy" id="414996"/>
    <lineage>
        <taxon>Bacteria</taxon>
        <taxon>Bacillati</taxon>
        <taxon>Actinomycetota</taxon>
        <taxon>Actinomycetes</taxon>
        <taxon>Actinopolysporales</taxon>
        <taxon>Actinopolysporaceae</taxon>
        <taxon>Actinopolyspora</taxon>
    </lineage>
</organism>
<dbReference type="Proteomes" id="UP000215043">
    <property type="component" value="Chromosome"/>
</dbReference>
<dbReference type="AlphaFoldDB" id="A0A099DBC6"/>